<evidence type="ECO:0000256" key="12">
    <source>
        <dbReference type="ARBA" id="ARBA00023137"/>
    </source>
</evidence>
<protein>
    <recommendedName>
        <fullName evidence="2">receptor protein-tyrosine kinase</fullName>
        <ecNumber evidence="2">2.7.10.1</ecNumber>
    </recommendedName>
</protein>
<evidence type="ECO:0000256" key="10">
    <source>
        <dbReference type="ARBA" id="ARBA00022989"/>
    </source>
</evidence>
<gene>
    <name evidence="18" type="ORF">M9Y10_030818</name>
</gene>
<dbReference type="EC" id="2.7.10.1" evidence="2"/>
<feature type="region of interest" description="Disordered" evidence="16">
    <location>
        <begin position="531"/>
        <end position="574"/>
    </location>
</feature>
<keyword evidence="19" id="KW-1185">Reference proteome</keyword>
<keyword evidence="14" id="KW-0675">Receptor</keyword>
<sequence length="754" mass="83414">MQHSNNLDDNNFDNDDLVTFQLDSQTISFFYSQFTKYSKHIRDEYLFSDVTNHFPHEFHQFQRQHKLSSDTILLFFQLLQQNYNFNKNFTITYMQCLELLKISKYLETRKLTFQIKQYIQHQNNDTDFIIQMILCDSKQTKKSEIEINQEMEDLLISKIDECLSNDKFAELPISVIYRVVEGSHLNGTTSDKLFEFIKKSVNKLCILFQFVELGKLSEDKLEELCELYLMADEVSNKCFSYLRCDLSLIKKLIFNKRNLHEELKSSEDRNSQQRSQIEESERIKKEQQIQMQKFETQIDELKKQLAASRDEKDKLQEKMKESEMEKDKLQEKMKESEMEKDKLQEKMKESEMEKDKLREELENVLFIKGNIAAHVKNGALIGAQISLEMANSLDSRRSKYIISESNAKKLGEEAYKEGEPITSLNMDTNYFLRRSGTYYMRCIVFDINGGSRELVSSPITTSGTFATFDYEGKPARVSLCKGRYKLEVWGAKGGNSAGNSSASQGGLGGYSRGILSLRERETVHIFVGCEGKPASSTEGETTNGGFPDGGGTKTGHYQGNASPGTGGGSTSIRIRGDTDYSRVIVAGGGGGASGSRRRTNCGGFGGGLSGGNCYYKGSQISEGSGTQTGSTGCTGGYSSGDPGIFGHGANGKYNLSYDSGGGGGGGWYGGGGGGSGNNAGPSSGGGGSGWTFTASNFNAFQTGDASNAKKFVLDSSFHLTEALTIEGSKEFPRPDGNGNERGHPGNGYAKITIL</sequence>
<comment type="subcellular location">
    <subcellularLocation>
        <location evidence="1">Cell membrane</location>
        <topology evidence="1">Single-pass type I membrane protein</topology>
    </subcellularLocation>
</comment>
<keyword evidence="10" id="KW-1133">Transmembrane helix</keyword>
<feature type="region of interest" description="Disordered" evidence="16">
    <location>
        <begin position="263"/>
        <end position="285"/>
    </location>
</feature>
<keyword evidence="15" id="KW-0325">Glycoprotein</keyword>
<reference evidence="18 19" key="1">
    <citation type="submission" date="2024-04" db="EMBL/GenBank/DDBJ databases">
        <title>Tritrichomonas musculus Genome.</title>
        <authorList>
            <person name="Alves-Ferreira E."/>
            <person name="Grigg M."/>
            <person name="Lorenzi H."/>
            <person name="Galac M."/>
        </authorList>
    </citation>
    <scope>NUCLEOTIDE SEQUENCE [LARGE SCALE GENOMIC DNA]</scope>
    <source>
        <strain evidence="18 19">EAF2021</strain>
    </source>
</reference>
<evidence type="ECO:0000313" key="19">
    <source>
        <dbReference type="Proteomes" id="UP001470230"/>
    </source>
</evidence>
<keyword evidence="5" id="KW-0812">Transmembrane</keyword>
<keyword evidence="4" id="KW-0808">Transferase</keyword>
<evidence type="ECO:0000256" key="5">
    <source>
        <dbReference type="ARBA" id="ARBA00022692"/>
    </source>
</evidence>
<evidence type="ECO:0000256" key="7">
    <source>
        <dbReference type="ARBA" id="ARBA00022741"/>
    </source>
</evidence>
<dbReference type="InterPro" id="IPR055163">
    <property type="entry name" value="ALK/LTK-like_GRD"/>
</dbReference>
<accession>A0ABR2H2H4</accession>
<evidence type="ECO:0000256" key="4">
    <source>
        <dbReference type="ARBA" id="ARBA00022679"/>
    </source>
</evidence>
<keyword evidence="6" id="KW-0732">Signal</keyword>
<evidence type="ECO:0000259" key="17">
    <source>
        <dbReference type="Pfam" id="PF12810"/>
    </source>
</evidence>
<evidence type="ECO:0000256" key="16">
    <source>
        <dbReference type="SAM" id="MobiDB-lite"/>
    </source>
</evidence>
<keyword evidence="8" id="KW-0418">Kinase</keyword>
<evidence type="ECO:0000256" key="6">
    <source>
        <dbReference type="ARBA" id="ARBA00022729"/>
    </source>
</evidence>
<feature type="region of interest" description="Disordered" evidence="16">
    <location>
        <begin position="305"/>
        <end position="352"/>
    </location>
</feature>
<feature type="domain" description="ALK/LTK-like glycine-rich" evidence="17">
    <location>
        <begin position="477"/>
        <end position="754"/>
    </location>
</feature>
<keyword evidence="9" id="KW-0067">ATP-binding</keyword>
<evidence type="ECO:0000256" key="13">
    <source>
        <dbReference type="ARBA" id="ARBA00023157"/>
    </source>
</evidence>
<evidence type="ECO:0000256" key="1">
    <source>
        <dbReference type="ARBA" id="ARBA00004251"/>
    </source>
</evidence>
<evidence type="ECO:0000256" key="3">
    <source>
        <dbReference type="ARBA" id="ARBA00022475"/>
    </source>
</evidence>
<keyword evidence="13" id="KW-1015">Disulfide bond</keyword>
<organism evidence="18 19">
    <name type="scientific">Tritrichomonas musculus</name>
    <dbReference type="NCBI Taxonomy" id="1915356"/>
    <lineage>
        <taxon>Eukaryota</taxon>
        <taxon>Metamonada</taxon>
        <taxon>Parabasalia</taxon>
        <taxon>Tritrichomonadida</taxon>
        <taxon>Tritrichomonadidae</taxon>
        <taxon>Tritrichomonas</taxon>
    </lineage>
</organism>
<evidence type="ECO:0000313" key="18">
    <source>
        <dbReference type="EMBL" id="KAK8840418.1"/>
    </source>
</evidence>
<dbReference type="Pfam" id="PF12810">
    <property type="entry name" value="ALK_LTK_GRD"/>
    <property type="match status" value="1"/>
</dbReference>
<dbReference type="Proteomes" id="UP001470230">
    <property type="component" value="Unassembled WGS sequence"/>
</dbReference>
<evidence type="ECO:0000256" key="2">
    <source>
        <dbReference type="ARBA" id="ARBA00011902"/>
    </source>
</evidence>
<feature type="region of interest" description="Disordered" evidence="16">
    <location>
        <begin position="727"/>
        <end position="748"/>
    </location>
</feature>
<comment type="caution">
    <text evidence="18">The sequence shown here is derived from an EMBL/GenBank/DDBJ whole genome shotgun (WGS) entry which is preliminary data.</text>
</comment>
<dbReference type="EMBL" id="JAPFFF010000046">
    <property type="protein sequence ID" value="KAK8840418.1"/>
    <property type="molecule type" value="Genomic_DNA"/>
</dbReference>
<name>A0ABR2H2H4_9EUKA</name>
<keyword evidence="7" id="KW-0547">Nucleotide-binding</keyword>
<keyword evidence="3" id="KW-1003">Cell membrane</keyword>
<evidence type="ECO:0000256" key="15">
    <source>
        <dbReference type="ARBA" id="ARBA00023180"/>
    </source>
</evidence>
<evidence type="ECO:0000256" key="9">
    <source>
        <dbReference type="ARBA" id="ARBA00022840"/>
    </source>
</evidence>
<evidence type="ECO:0000256" key="8">
    <source>
        <dbReference type="ARBA" id="ARBA00022777"/>
    </source>
</evidence>
<keyword evidence="12" id="KW-0829">Tyrosine-protein kinase</keyword>
<feature type="compositionally biased region" description="Basic and acidic residues" evidence="16">
    <location>
        <begin position="727"/>
        <end position="743"/>
    </location>
</feature>
<proteinExistence type="predicted"/>
<evidence type="ECO:0000256" key="14">
    <source>
        <dbReference type="ARBA" id="ARBA00023170"/>
    </source>
</evidence>
<evidence type="ECO:0000256" key="11">
    <source>
        <dbReference type="ARBA" id="ARBA00023136"/>
    </source>
</evidence>
<keyword evidence="11" id="KW-0472">Membrane</keyword>